<dbReference type="Gene3D" id="1.10.287.1270">
    <property type="match status" value="2"/>
</dbReference>
<dbReference type="STRING" id="387005.A0A183H8K6"/>
<reference evidence="7 8" key="2">
    <citation type="submission" date="2018-11" db="EMBL/GenBank/DDBJ databases">
        <authorList>
            <consortium name="Pathogen Informatics"/>
        </authorList>
    </citation>
    <scope>NUCLEOTIDE SEQUENCE [LARGE SCALE GENOMIC DNA]</scope>
</reference>
<feature type="domain" description="RGS" evidence="6">
    <location>
        <begin position="54"/>
        <end position="175"/>
    </location>
</feature>
<dbReference type="Proteomes" id="UP000267606">
    <property type="component" value="Unassembled WGS sequence"/>
</dbReference>
<dbReference type="CDD" id="cd08747">
    <property type="entry name" value="RGS_GRK2_GRK3"/>
    <property type="match status" value="1"/>
</dbReference>
<protein>
    <submittedName>
        <fullName evidence="9">RGS domain-containing protein</fullName>
    </submittedName>
</protein>
<evidence type="ECO:0000256" key="4">
    <source>
        <dbReference type="ARBA" id="ARBA00022777"/>
    </source>
</evidence>
<keyword evidence="2" id="KW-0808">Transferase</keyword>
<sequence length="216" mass="25116">MADLEAVLADVSYLMAMEKSRSQPAARASKKIILPDPSVRSIMQKYLEKTGEIKFERIFSQRLGFLLLKDFADNVSEAACPQIKFYEAIKEYEKMGTAEERLIKAREIYDHNIMVEMLAHSHNYSKNSLQHVQRNLMKNNVQPDLFQPYVVEICEQLKNDIFQKFLESDKFTRFCQWKNLELNMQLTVNDFSIHRIIGRGGFGEVYGCRKADTGKM</sequence>
<keyword evidence="1" id="KW-0723">Serine/threonine-protein kinase</keyword>
<evidence type="ECO:0000313" key="9">
    <source>
        <dbReference type="WBParaSite" id="OFLC_0000381701-mRNA-1"/>
    </source>
</evidence>
<dbReference type="InterPro" id="IPR016137">
    <property type="entry name" value="RGS"/>
</dbReference>
<dbReference type="SUPFAM" id="SSF48097">
    <property type="entry name" value="Regulator of G-protein signaling, RGS"/>
    <property type="match status" value="1"/>
</dbReference>
<evidence type="ECO:0000256" key="2">
    <source>
        <dbReference type="ARBA" id="ARBA00022679"/>
    </source>
</evidence>
<evidence type="ECO:0000259" key="6">
    <source>
        <dbReference type="PROSITE" id="PS50132"/>
    </source>
</evidence>
<gene>
    <name evidence="7" type="ORF">OFLC_LOCUS3818</name>
</gene>
<dbReference type="GO" id="GO:0004703">
    <property type="term" value="F:G protein-coupled receptor kinase activity"/>
    <property type="evidence" value="ECO:0007669"/>
    <property type="project" value="TreeGrafter"/>
</dbReference>
<dbReference type="EMBL" id="UZAJ01002684">
    <property type="protein sequence ID" value="VDO37855.1"/>
    <property type="molecule type" value="Genomic_DNA"/>
</dbReference>
<dbReference type="PROSITE" id="PS50132">
    <property type="entry name" value="RGS"/>
    <property type="match status" value="1"/>
</dbReference>
<dbReference type="GO" id="GO:0005524">
    <property type="term" value="F:ATP binding"/>
    <property type="evidence" value="ECO:0007669"/>
    <property type="project" value="UniProtKB-KW"/>
</dbReference>
<reference evidence="9" key="1">
    <citation type="submission" date="2016-06" db="UniProtKB">
        <authorList>
            <consortium name="WormBaseParasite"/>
        </authorList>
    </citation>
    <scope>IDENTIFICATION</scope>
</reference>
<dbReference type="InterPro" id="IPR036305">
    <property type="entry name" value="RGS_sf"/>
</dbReference>
<organism evidence="9">
    <name type="scientific">Onchocerca flexuosa</name>
    <dbReference type="NCBI Taxonomy" id="387005"/>
    <lineage>
        <taxon>Eukaryota</taxon>
        <taxon>Metazoa</taxon>
        <taxon>Ecdysozoa</taxon>
        <taxon>Nematoda</taxon>
        <taxon>Chromadorea</taxon>
        <taxon>Rhabditida</taxon>
        <taxon>Spirurina</taxon>
        <taxon>Spiruromorpha</taxon>
        <taxon>Filarioidea</taxon>
        <taxon>Onchocercidae</taxon>
        <taxon>Onchocerca</taxon>
    </lineage>
</organism>
<keyword evidence="8" id="KW-1185">Reference proteome</keyword>
<keyword evidence="3" id="KW-0547">Nucleotide-binding</keyword>
<evidence type="ECO:0000256" key="5">
    <source>
        <dbReference type="ARBA" id="ARBA00022840"/>
    </source>
</evidence>
<dbReference type="PANTHER" id="PTHR24355">
    <property type="entry name" value="G PROTEIN-COUPLED RECEPTOR KINASE/RIBOSOMAL PROTEIN S6 KINASE"/>
    <property type="match status" value="1"/>
</dbReference>
<dbReference type="Gene3D" id="3.30.200.20">
    <property type="entry name" value="Phosphorylase Kinase, domain 1"/>
    <property type="match status" value="1"/>
</dbReference>
<evidence type="ECO:0000256" key="3">
    <source>
        <dbReference type="ARBA" id="ARBA00022741"/>
    </source>
</evidence>
<dbReference type="SUPFAM" id="SSF56112">
    <property type="entry name" value="Protein kinase-like (PK-like)"/>
    <property type="match status" value="1"/>
</dbReference>
<keyword evidence="4" id="KW-0418">Kinase</keyword>
<evidence type="ECO:0000256" key="1">
    <source>
        <dbReference type="ARBA" id="ARBA00022527"/>
    </source>
</evidence>
<proteinExistence type="predicted"/>
<dbReference type="GO" id="GO:0001664">
    <property type="term" value="F:G protein-coupled receptor binding"/>
    <property type="evidence" value="ECO:0007669"/>
    <property type="project" value="TreeGrafter"/>
</dbReference>
<evidence type="ECO:0000313" key="8">
    <source>
        <dbReference type="Proteomes" id="UP000267606"/>
    </source>
</evidence>
<dbReference type="SMART" id="SM00315">
    <property type="entry name" value="RGS"/>
    <property type="match status" value="1"/>
</dbReference>
<evidence type="ECO:0000313" key="7">
    <source>
        <dbReference type="EMBL" id="VDO37855.1"/>
    </source>
</evidence>
<dbReference type="PANTHER" id="PTHR24355:SF18">
    <property type="entry name" value="G PROTEIN-COUPLED RECEPTOR KINASE"/>
    <property type="match status" value="1"/>
</dbReference>
<dbReference type="GO" id="GO:0007186">
    <property type="term" value="P:G protein-coupled receptor signaling pathway"/>
    <property type="evidence" value="ECO:0007669"/>
    <property type="project" value="TreeGrafter"/>
</dbReference>
<name>A0A183H8K6_9BILA</name>
<keyword evidence="5" id="KW-0067">ATP-binding</keyword>
<dbReference type="GO" id="GO:0009966">
    <property type="term" value="P:regulation of signal transduction"/>
    <property type="evidence" value="ECO:0007669"/>
    <property type="project" value="TreeGrafter"/>
</dbReference>
<dbReference type="Pfam" id="PF00615">
    <property type="entry name" value="RGS"/>
    <property type="match status" value="1"/>
</dbReference>
<dbReference type="WBParaSite" id="OFLC_0000381701-mRNA-1">
    <property type="protein sequence ID" value="OFLC_0000381701-mRNA-1"/>
    <property type="gene ID" value="OFLC_0000381701"/>
</dbReference>
<accession>A0A183H8K6</accession>
<dbReference type="InterPro" id="IPR011009">
    <property type="entry name" value="Kinase-like_dom_sf"/>
</dbReference>
<dbReference type="AlphaFoldDB" id="A0A183H8K6"/>